<gene>
    <name evidence="3" type="ORF">EB796_011112</name>
</gene>
<dbReference type="Proteomes" id="UP000593567">
    <property type="component" value="Unassembled WGS sequence"/>
</dbReference>
<dbReference type="Gene3D" id="2.130.10.10">
    <property type="entry name" value="YVTN repeat-like/Quinoprotein amine dehydrogenase"/>
    <property type="match status" value="1"/>
</dbReference>
<comment type="caution">
    <text evidence="3">The sequence shown here is derived from an EMBL/GenBank/DDBJ whole genome shotgun (WGS) entry which is preliminary data.</text>
</comment>
<dbReference type="EMBL" id="VXIV02001689">
    <property type="protein sequence ID" value="KAF6030575.1"/>
    <property type="molecule type" value="Genomic_DNA"/>
</dbReference>
<evidence type="ECO:0000256" key="1">
    <source>
        <dbReference type="SAM" id="Coils"/>
    </source>
</evidence>
<evidence type="ECO:0000313" key="3">
    <source>
        <dbReference type="EMBL" id="KAF6030575.1"/>
    </source>
</evidence>
<evidence type="ECO:0000256" key="2">
    <source>
        <dbReference type="SAM" id="SignalP"/>
    </source>
</evidence>
<accession>A0A7J7JXF9</accession>
<dbReference type="InterPro" id="IPR015943">
    <property type="entry name" value="WD40/YVTN_repeat-like_dom_sf"/>
</dbReference>
<sequence length="500" mass="56560">MHLLLILVFVMSVQGYETQLSASGMVRYEVGHVDSDVVITAGHSGYKKPAVYGERYGNGCYISANDTCAYNSINCTDTTSKDKCGTRVIADVNTSSLAKLLAHRIKLRMNGVRPHVIICDLHRSRVDVNREVNEATFGMSNAKIVYDEYHNFINAAIVSSSNGGSRNVFYIDIHGQIEAIKNKYEQLELEVLTSRKKAEDEMIEYHEKCLGVKLNFFDNIETRRETKVKGSDMVSERREIELSLISKGRQRFTLEHGLSSIPPLPQSIELLRDVKMSDFCFSAHACNNKTYVGLGDSKGIEVIEEGEERNQTLVTLHDCIDDIAVHNDKIYTLGCHDNLFTMRVFDLDGTLKHSWVHADDDNSMRNQFTIVDNRIAILHRKNQSLLLYTLTGEKMNELPSPVELSTEDSGTYICTAPNHSVIISDRLNDTVFRLGVSSGDVMWENHKIVGPRGLTCYKDEYVLVSHRSTRTEIYILNLFTGEKKLHYYNIFGKMSCLTLL</sequence>
<dbReference type="SUPFAM" id="SSF63825">
    <property type="entry name" value="YWTD domain"/>
    <property type="match status" value="1"/>
</dbReference>
<protein>
    <submittedName>
        <fullName evidence="3">Uncharacterized protein</fullName>
    </submittedName>
</protein>
<dbReference type="AlphaFoldDB" id="A0A7J7JXF9"/>
<keyword evidence="1" id="KW-0175">Coiled coil</keyword>
<dbReference type="OrthoDB" id="71260at2759"/>
<feature type="coiled-coil region" evidence="1">
    <location>
        <begin position="170"/>
        <end position="197"/>
    </location>
</feature>
<organism evidence="3 4">
    <name type="scientific">Bugula neritina</name>
    <name type="common">Brown bryozoan</name>
    <name type="synonym">Sertularia neritina</name>
    <dbReference type="NCBI Taxonomy" id="10212"/>
    <lineage>
        <taxon>Eukaryota</taxon>
        <taxon>Metazoa</taxon>
        <taxon>Spiralia</taxon>
        <taxon>Lophotrochozoa</taxon>
        <taxon>Bryozoa</taxon>
        <taxon>Gymnolaemata</taxon>
        <taxon>Cheilostomatida</taxon>
        <taxon>Flustrina</taxon>
        <taxon>Buguloidea</taxon>
        <taxon>Bugulidae</taxon>
        <taxon>Bugula</taxon>
    </lineage>
</organism>
<keyword evidence="2" id="KW-0732">Signal</keyword>
<feature type="signal peptide" evidence="2">
    <location>
        <begin position="1"/>
        <end position="15"/>
    </location>
</feature>
<proteinExistence type="predicted"/>
<reference evidence="3" key="1">
    <citation type="submission" date="2020-06" db="EMBL/GenBank/DDBJ databases">
        <title>Draft genome of Bugula neritina, a colonial animal packing powerful symbionts and potential medicines.</title>
        <authorList>
            <person name="Rayko M."/>
        </authorList>
    </citation>
    <scope>NUCLEOTIDE SEQUENCE [LARGE SCALE GENOMIC DNA]</scope>
    <source>
        <strain evidence="3">Kwan_BN1</strain>
    </source>
</reference>
<feature type="chain" id="PRO_5029607989" evidence="2">
    <location>
        <begin position="16"/>
        <end position="500"/>
    </location>
</feature>
<evidence type="ECO:0000313" key="4">
    <source>
        <dbReference type="Proteomes" id="UP000593567"/>
    </source>
</evidence>
<keyword evidence="4" id="KW-1185">Reference proteome</keyword>
<name>A0A7J7JXF9_BUGNE</name>